<feature type="compositionally biased region" description="Polar residues" evidence="1">
    <location>
        <begin position="463"/>
        <end position="477"/>
    </location>
</feature>
<feature type="region of interest" description="Disordered" evidence="1">
    <location>
        <begin position="208"/>
        <end position="231"/>
    </location>
</feature>
<feature type="region of interest" description="Disordered" evidence="1">
    <location>
        <begin position="128"/>
        <end position="166"/>
    </location>
</feature>
<organism evidence="2 3">
    <name type="scientific">Cytospora schulzeri</name>
    <dbReference type="NCBI Taxonomy" id="448051"/>
    <lineage>
        <taxon>Eukaryota</taxon>
        <taxon>Fungi</taxon>
        <taxon>Dikarya</taxon>
        <taxon>Ascomycota</taxon>
        <taxon>Pezizomycotina</taxon>
        <taxon>Sordariomycetes</taxon>
        <taxon>Sordariomycetidae</taxon>
        <taxon>Diaporthales</taxon>
        <taxon>Cytosporaceae</taxon>
        <taxon>Cytospora</taxon>
    </lineage>
</organism>
<keyword evidence="3" id="KW-1185">Reference proteome</keyword>
<feature type="compositionally biased region" description="Basic residues" evidence="1">
    <location>
        <begin position="630"/>
        <end position="639"/>
    </location>
</feature>
<gene>
    <name evidence="2" type="ORF">VMCG_10859</name>
</gene>
<dbReference type="EMBL" id="LKEA01000109">
    <property type="protein sequence ID" value="ROV87045.1"/>
    <property type="molecule type" value="Genomic_DNA"/>
</dbReference>
<feature type="region of interest" description="Disordered" evidence="1">
    <location>
        <begin position="276"/>
        <end position="295"/>
    </location>
</feature>
<comment type="caution">
    <text evidence="2">The sequence shown here is derived from an EMBL/GenBank/DDBJ whole genome shotgun (WGS) entry which is preliminary data.</text>
</comment>
<evidence type="ECO:0000313" key="2">
    <source>
        <dbReference type="EMBL" id="ROV87045.1"/>
    </source>
</evidence>
<feature type="region of interest" description="Disordered" evidence="1">
    <location>
        <begin position="446"/>
        <end position="698"/>
    </location>
</feature>
<dbReference type="AlphaFoldDB" id="A0A423V8G6"/>
<feature type="compositionally biased region" description="Polar residues" evidence="1">
    <location>
        <begin position="218"/>
        <end position="227"/>
    </location>
</feature>
<evidence type="ECO:0000256" key="1">
    <source>
        <dbReference type="SAM" id="MobiDB-lite"/>
    </source>
</evidence>
<feature type="region of interest" description="Disordered" evidence="1">
    <location>
        <begin position="743"/>
        <end position="762"/>
    </location>
</feature>
<feature type="compositionally biased region" description="Polar residues" evidence="1">
    <location>
        <begin position="281"/>
        <end position="292"/>
    </location>
</feature>
<feature type="compositionally biased region" description="Low complexity" evidence="1">
    <location>
        <begin position="656"/>
        <end position="673"/>
    </location>
</feature>
<proteinExistence type="predicted"/>
<feature type="compositionally biased region" description="Low complexity" evidence="1">
    <location>
        <begin position="571"/>
        <end position="580"/>
    </location>
</feature>
<protein>
    <submittedName>
        <fullName evidence="2">Uncharacterized protein</fullName>
    </submittedName>
</protein>
<dbReference type="STRING" id="356882.A0A423V8G6"/>
<name>A0A423V8G6_9PEZI</name>
<feature type="compositionally biased region" description="Polar residues" evidence="1">
    <location>
        <begin position="516"/>
        <end position="527"/>
    </location>
</feature>
<dbReference type="Proteomes" id="UP000283895">
    <property type="component" value="Unassembled WGS sequence"/>
</dbReference>
<dbReference type="OrthoDB" id="2575228at2759"/>
<sequence length="794" mass="84218">MAFARPMDYTIDKDEFWQLSSATGQAGTGASSTAEEQHRFPSDFFDHFVVMEEGTGADFTRRPSGDNFFVPLQEDQQNPEEDGISPFTSSVTGDLTTTLSNTDSLALSYTTSNLSSVDGPVQLASLAAAAAHKKQQQRRPTAQGQPAGRPGNNDTTHHGVLGQLNPETLEQRRRLLSGRRGQNPQPASGSISDSELLQLEGLSVNSPRRLTAHHGPAASSTPPSSMQAFGHTATGNIAGLADDIDLASIAKNQQNHKSGNRRFETIYSTIRRAVGGHSRGRVQQQHPSTAPIPQTVIPSHMESAKKATRRLASESQTIPSSWNGLPISPPLTEMANTRSNDALPFGNGYLDDPFFDPTVSFHHTGGLAPAAQINGKKAIYNGAIPHTPSRTPNIKGETANGDDISHFFPNTTEPWAGLDASFAATSDLSGNIMSFDGTSMDAWGFDPSSDSGSNNMDLGGTSLPETSSSRNHHNLTIQVPPAYAPRDHRHSAPGGGGGPDDMATNGLMIHMPQPQTPNTAPLLSSQVIPMDDGTGSGYPFPDQHPQSMHSFRGSFTDHQQQQPCGVGGGPQQNNNINNSNRRQKPRAPSSGARYHHMGAATISPRKTRPPSLSSSSPSPTPGGGSLQHHQQQRRSRSATRRAPSLHRVSTSDLGSAAAAAAAITAPTTDTQTHAIRKRRSASSWLGGGRRTTSSVSSSSAAAAAAAAGERMLSSSAGECGGGGGLDHQIKFMNFTPEDHTQLMTGVAPSGSSKTKARREKEVKERERRMAEVMRKAVTAAGVDVSRLKEEGIVI</sequence>
<evidence type="ECO:0000313" key="3">
    <source>
        <dbReference type="Proteomes" id="UP000283895"/>
    </source>
</evidence>
<reference evidence="2 3" key="1">
    <citation type="submission" date="2015-09" db="EMBL/GenBank/DDBJ databases">
        <title>Host preference determinants of Valsa canker pathogens revealed by comparative genomics.</title>
        <authorList>
            <person name="Yin Z."/>
            <person name="Huang L."/>
        </authorList>
    </citation>
    <scope>NUCLEOTIDE SEQUENCE [LARGE SCALE GENOMIC DNA]</scope>
    <source>
        <strain evidence="2 3">03-1</strain>
    </source>
</reference>
<accession>A0A423V8G6</accession>